<feature type="domain" description="Hint" evidence="1">
    <location>
        <begin position="125"/>
        <end position="219"/>
    </location>
</feature>
<dbReference type="Proteomes" id="UP000319578">
    <property type="component" value="Unassembled WGS sequence"/>
</dbReference>
<dbReference type="PROSITE" id="PS50818">
    <property type="entry name" value="INTEIN_C_TER"/>
    <property type="match status" value="1"/>
</dbReference>
<dbReference type="Gene3D" id="2.170.16.10">
    <property type="entry name" value="Hedgehog/Intein (Hint) domain"/>
    <property type="match status" value="1"/>
</dbReference>
<dbReference type="SMART" id="SM00306">
    <property type="entry name" value="HintN"/>
    <property type="match status" value="1"/>
</dbReference>
<keyword evidence="3" id="KW-1185">Reference proteome</keyword>
<dbReference type="InterPro" id="IPR030934">
    <property type="entry name" value="Intein_C"/>
</dbReference>
<dbReference type="InterPro" id="IPR003587">
    <property type="entry name" value="Hint_dom_N"/>
</dbReference>
<dbReference type="InterPro" id="IPR036844">
    <property type="entry name" value="Hint_dom_sf"/>
</dbReference>
<protein>
    <recommendedName>
        <fullName evidence="1">Hint domain-containing protein</fullName>
    </recommendedName>
</protein>
<evidence type="ECO:0000313" key="3">
    <source>
        <dbReference type="Proteomes" id="UP000319578"/>
    </source>
</evidence>
<evidence type="ECO:0000259" key="1">
    <source>
        <dbReference type="SMART" id="SM00306"/>
    </source>
</evidence>
<name>A0ABQ0TM38_9BACL</name>
<accession>A0ABQ0TM38</accession>
<dbReference type="InterPro" id="IPR006141">
    <property type="entry name" value="Intein_N"/>
</dbReference>
<comment type="caution">
    <text evidence="2">The sequence shown here is derived from an EMBL/GenBank/DDBJ whole genome shotgun (WGS) entry which is preliminary data.</text>
</comment>
<dbReference type="PROSITE" id="PS50817">
    <property type="entry name" value="INTEIN_N_TER"/>
    <property type="match status" value="1"/>
</dbReference>
<dbReference type="Pfam" id="PF07591">
    <property type="entry name" value="PT-HINT"/>
    <property type="match status" value="1"/>
</dbReference>
<dbReference type="EMBL" id="BJON01000008">
    <property type="protein sequence ID" value="GED68499.1"/>
    <property type="molecule type" value="Genomic_DNA"/>
</dbReference>
<reference evidence="2 3" key="1">
    <citation type="submission" date="2019-06" db="EMBL/GenBank/DDBJ databases">
        <title>Whole genome shotgun sequence of Brevibacillus reuszeri NBRC 15719.</title>
        <authorList>
            <person name="Hosoyama A."/>
            <person name="Uohara A."/>
            <person name="Ohji S."/>
            <person name="Ichikawa N."/>
        </authorList>
    </citation>
    <scope>NUCLEOTIDE SEQUENCE [LARGE SCALE GENOMIC DNA]</scope>
    <source>
        <strain evidence="2 3">NBRC 15719</strain>
    </source>
</reference>
<proteinExistence type="predicted"/>
<gene>
    <name evidence="2" type="ORF">BRE01_22010</name>
</gene>
<dbReference type="SUPFAM" id="SSF51294">
    <property type="entry name" value="Hedgehog/intein (Hint) domain"/>
    <property type="match status" value="1"/>
</dbReference>
<dbReference type="CDD" id="cd00081">
    <property type="entry name" value="Hint"/>
    <property type="match status" value="1"/>
</dbReference>
<sequence>MSLNRYTYVSNNPLRFVDPTGHVQVIAGDGATGTYYYYDEYGVRLIHGSKEIDWDYYIEWYSRDAAGMDKAMRGTNFGQTAVASAIYFKWSERIGLPPVSASQYTGSKFLKPKNQIKANANVKDCNCFTAGTKVLTDEGEKPIEDIEVGDKVLAKDDETGEMAYKEVEWLFQREVEETYNITVGGEVISTTDEHPFWVVGKGWVEAKYLIVGDVLTTSNEKELAIEKIEVKNEHKIVYNFKVKDFHTYFVSNLGVWTHNSCGYKTNDKTKGGLVFTEHGAERANERGFTADVIDSIVQHNKKNRFSKVDAQGRKTWEYVDSRGNKVVLNEQGGIVSVHSPAEGGVYIPKPKKK</sequence>
<evidence type="ECO:0000313" key="2">
    <source>
        <dbReference type="EMBL" id="GED68499.1"/>
    </source>
</evidence>
<organism evidence="2 3">
    <name type="scientific">Brevibacillus reuszeri</name>
    <dbReference type="NCBI Taxonomy" id="54915"/>
    <lineage>
        <taxon>Bacteria</taxon>
        <taxon>Bacillati</taxon>
        <taxon>Bacillota</taxon>
        <taxon>Bacilli</taxon>
        <taxon>Bacillales</taxon>
        <taxon>Paenibacillaceae</taxon>
        <taxon>Brevibacillus</taxon>
    </lineage>
</organism>